<dbReference type="Gene3D" id="3.20.20.140">
    <property type="entry name" value="Metal-dependent hydrolases"/>
    <property type="match status" value="1"/>
</dbReference>
<dbReference type="GO" id="GO:0016787">
    <property type="term" value="F:hydrolase activity"/>
    <property type="evidence" value="ECO:0007669"/>
    <property type="project" value="InterPro"/>
</dbReference>
<dbReference type="GO" id="GO:0019748">
    <property type="term" value="P:secondary metabolic process"/>
    <property type="evidence" value="ECO:0007669"/>
    <property type="project" value="TreeGrafter"/>
</dbReference>
<dbReference type="InterPro" id="IPR032466">
    <property type="entry name" value="Metal_Hydrolase"/>
</dbReference>
<protein>
    <recommendedName>
        <fullName evidence="2">Amidohydrolase-related domain-containing protein</fullName>
    </recommendedName>
</protein>
<dbReference type="EMBL" id="UINC01004027">
    <property type="protein sequence ID" value="SVA11204.1"/>
    <property type="molecule type" value="Genomic_DNA"/>
</dbReference>
<evidence type="ECO:0000259" key="2">
    <source>
        <dbReference type="Pfam" id="PF04909"/>
    </source>
</evidence>
<dbReference type="InterPro" id="IPR032465">
    <property type="entry name" value="ACMSD"/>
</dbReference>
<dbReference type="PANTHER" id="PTHR21240">
    <property type="entry name" value="2-AMINO-3-CARBOXYLMUCONATE-6-SEMIALDEHYDE DECARBOXYLASE"/>
    <property type="match status" value="1"/>
</dbReference>
<feature type="domain" description="Amidohydrolase-related" evidence="2">
    <location>
        <begin position="100"/>
        <end position="394"/>
    </location>
</feature>
<proteinExistence type="predicted"/>
<dbReference type="AlphaFoldDB" id="A0A381T651"/>
<name>A0A381T651_9ZZZZ</name>
<dbReference type="GO" id="GO:0005737">
    <property type="term" value="C:cytoplasm"/>
    <property type="evidence" value="ECO:0007669"/>
    <property type="project" value="TreeGrafter"/>
</dbReference>
<evidence type="ECO:0000313" key="3">
    <source>
        <dbReference type="EMBL" id="SVA11204.1"/>
    </source>
</evidence>
<reference evidence="3" key="1">
    <citation type="submission" date="2018-05" db="EMBL/GenBank/DDBJ databases">
        <authorList>
            <person name="Lanie J.A."/>
            <person name="Ng W.-L."/>
            <person name="Kazmierczak K.M."/>
            <person name="Andrzejewski T.M."/>
            <person name="Davidsen T.M."/>
            <person name="Wayne K.J."/>
            <person name="Tettelin H."/>
            <person name="Glass J.I."/>
            <person name="Rusch D."/>
            <person name="Podicherti R."/>
            <person name="Tsui H.-C.T."/>
            <person name="Winkler M.E."/>
        </authorList>
    </citation>
    <scope>NUCLEOTIDE SEQUENCE</scope>
</reference>
<keyword evidence="1" id="KW-0456">Lyase</keyword>
<evidence type="ECO:0000256" key="1">
    <source>
        <dbReference type="ARBA" id="ARBA00023239"/>
    </source>
</evidence>
<dbReference type="Pfam" id="PF04909">
    <property type="entry name" value="Amidohydro_2"/>
    <property type="match status" value="1"/>
</dbReference>
<accession>A0A381T651</accession>
<dbReference type="PANTHER" id="PTHR21240:SF28">
    <property type="entry name" value="ISO-OROTATE DECARBOXYLASE (EUROFUNG)"/>
    <property type="match status" value="1"/>
</dbReference>
<organism evidence="3">
    <name type="scientific">marine metagenome</name>
    <dbReference type="NCBI Taxonomy" id="408172"/>
    <lineage>
        <taxon>unclassified sequences</taxon>
        <taxon>metagenomes</taxon>
        <taxon>ecological metagenomes</taxon>
    </lineage>
</organism>
<sequence>MPSRILDFPVFDADNHLYETPEALTRYLPDHQRGAIDYVDVHGRTKIAVRGQITDYIPNPTFERVGQPGALEDYFRNGNPEGRPYRELLGRGIDCPAAFRTAEDRIKLMDEQGIDYAIMLPTLASLVEERTKDDPDLTADIVHALNRWMLDEWPFQFEGRIFSVPIITPGLLERALDELDWLLEQDAKVILMRPAPAWGYKGPRSFALPEFDPFWERVQDSGIVVVLHASDSGYTRYINEWDGNQREMQAFSKVSLFLSSVHGQHRDVQDAVTSLITHGTCWRYPDLKIALIENGAGWVPGLLHHLDHVYEQMPQQYEMLPSETFKRNFFMHPFHEEDPRGLVELLGADHVIFGSDFPHVEGLADPISYVDDLAGLAEEDVHRIMGGNMMRLIGIEETVPA</sequence>
<gene>
    <name evidence="3" type="ORF">METZ01_LOCUS64058</name>
</gene>
<dbReference type="InterPro" id="IPR006680">
    <property type="entry name" value="Amidohydro-rel"/>
</dbReference>
<dbReference type="GO" id="GO:0016831">
    <property type="term" value="F:carboxy-lyase activity"/>
    <property type="evidence" value="ECO:0007669"/>
    <property type="project" value="InterPro"/>
</dbReference>
<dbReference type="SUPFAM" id="SSF51556">
    <property type="entry name" value="Metallo-dependent hydrolases"/>
    <property type="match status" value="1"/>
</dbReference>